<protein>
    <submittedName>
        <fullName evidence="2">Glucosyltransferase domain-containing protein</fullName>
    </submittedName>
</protein>
<feature type="transmembrane region" description="Helical" evidence="1">
    <location>
        <begin position="304"/>
        <end position="326"/>
    </location>
</feature>
<proteinExistence type="predicted"/>
<gene>
    <name evidence="2" type="ORF">NPX36_07460</name>
</gene>
<accession>A0ABY5NNS6</accession>
<feature type="transmembrane region" description="Helical" evidence="1">
    <location>
        <begin position="205"/>
        <end position="229"/>
    </location>
</feature>
<feature type="transmembrane region" description="Helical" evidence="1">
    <location>
        <begin position="25"/>
        <end position="47"/>
    </location>
</feature>
<dbReference type="InterPro" id="IPR025686">
    <property type="entry name" value="Glucos_trans_II"/>
</dbReference>
<dbReference type="Pfam" id="PF14264">
    <property type="entry name" value="Glucos_trans_II"/>
    <property type="match status" value="1"/>
</dbReference>
<evidence type="ECO:0000313" key="2">
    <source>
        <dbReference type="EMBL" id="UUV20205.1"/>
    </source>
</evidence>
<keyword evidence="3" id="KW-1185">Reference proteome</keyword>
<feature type="transmembrane region" description="Helical" evidence="1">
    <location>
        <begin position="116"/>
        <end position="134"/>
    </location>
</feature>
<feature type="transmembrane region" description="Helical" evidence="1">
    <location>
        <begin position="364"/>
        <end position="386"/>
    </location>
</feature>
<feature type="transmembrane region" description="Helical" evidence="1">
    <location>
        <begin position="85"/>
        <end position="109"/>
    </location>
</feature>
<feature type="transmembrane region" description="Helical" evidence="1">
    <location>
        <begin position="273"/>
        <end position="292"/>
    </location>
</feature>
<reference evidence="2 3" key="1">
    <citation type="submission" date="2022-08" db="EMBL/GenBank/DDBJ databases">
        <title>Myroides zhujiangensis sp. nov., a novel bacterium isolated from sediment in the Pearl River Estuary.</title>
        <authorList>
            <person name="Cui L."/>
        </authorList>
    </citation>
    <scope>NUCLEOTIDE SEQUENCE [LARGE SCALE GENOMIC DNA]</scope>
    <source>
        <strain evidence="2 3">SCSIO 72103</strain>
    </source>
</reference>
<dbReference type="Proteomes" id="UP001317001">
    <property type="component" value="Chromosome"/>
</dbReference>
<keyword evidence="1" id="KW-1133">Transmembrane helix</keyword>
<dbReference type="EMBL" id="CP102382">
    <property type="protein sequence ID" value="UUV20205.1"/>
    <property type="molecule type" value="Genomic_DNA"/>
</dbReference>
<feature type="transmembrane region" description="Helical" evidence="1">
    <location>
        <begin position="163"/>
        <end position="193"/>
    </location>
</feature>
<evidence type="ECO:0000256" key="1">
    <source>
        <dbReference type="SAM" id="Phobius"/>
    </source>
</evidence>
<name>A0ABY5NNS6_9FLAO</name>
<keyword evidence="1" id="KW-0812">Transmembrane</keyword>
<feature type="transmembrane region" description="Helical" evidence="1">
    <location>
        <begin position="332"/>
        <end position="352"/>
    </location>
</feature>
<evidence type="ECO:0000313" key="3">
    <source>
        <dbReference type="Proteomes" id="UP001317001"/>
    </source>
</evidence>
<keyword evidence="1" id="KW-0472">Membrane</keyword>
<organism evidence="2 3">
    <name type="scientific">Paenimyroides aestuarii</name>
    <dbReference type="NCBI Taxonomy" id="2968490"/>
    <lineage>
        <taxon>Bacteria</taxon>
        <taxon>Pseudomonadati</taxon>
        <taxon>Bacteroidota</taxon>
        <taxon>Flavobacteriia</taxon>
        <taxon>Flavobacteriales</taxon>
        <taxon>Flavobacteriaceae</taxon>
        <taxon>Paenimyroides</taxon>
    </lineage>
</organism>
<dbReference type="RefSeq" id="WP_257498110.1">
    <property type="nucleotide sequence ID" value="NZ_CP102382.1"/>
</dbReference>
<sequence length="514" mass="59614">MTLENSFFIKKFDDFLKTIQKNKTFIFLVAAVSILYILPILLTNTLYVDDLNRMVEGYDWEHDGRFSSSFIMHLLSFQRTVVFSLFPFSNIASVLIISLSGFIFCYAIGVRNKIQLFIGSLLLTTCPFILEILVYRFDCIPISLSFLCITVPFLFYQNKKVFFLISLVGILLSLGFYQTTALSYCIILCFSLIKDIWNNLFKTALISGFIAFFAFILGFAGYQLVVNILDMQMLQDGRGAFVFKDENLRMVFEYHLAGLKELIASLIDSSYKYTLYFLFVFTAVAAIMYVATNIKAHWNKYLPFKLLAVLFLAVCIIAFVAGINMVVYEPRWVPRGMIGWGFAMYAFYFVLIINKETFWKNVRLVIAFLPIMYYSFIISSQLGVYLKNQDEFSDFIINLVSPQLIAYERVKVTEHQRIKLVIKGTIKRAHRNNSVNTTTLPFVNKLAPVYENKDWGWGIIRVNKFNNIASEYIGGERREEILKNINDYPIIDRNIYYTLRLKHDVAILDFDNED</sequence>